<keyword evidence="2" id="KW-1185">Reference proteome</keyword>
<protein>
    <submittedName>
        <fullName evidence="1">Uncharacterized protein</fullName>
    </submittedName>
</protein>
<name>A0A016UC41_9BILA</name>
<proteinExistence type="predicted"/>
<evidence type="ECO:0000313" key="1">
    <source>
        <dbReference type="EMBL" id="EYC12402.1"/>
    </source>
</evidence>
<organism evidence="1 2">
    <name type="scientific">Ancylostoma ceylanicum</name>
    <dbReference type="NCBI Taxonomy" id="53326"/>
    <lineage>
        <taxon>Eukaryota</taxon>
        <taxon>Metazoa</taxon>
        <taxon>Ecdysozoa</taxon>
        <taxon>Nematoda</taxon>
        <taxon>Chromadorea</taxon>
        <taxon>Rhabditida</taxon>
        <taxon>Rhabditina</taxon>
        <taxon>Rhabditomorpha</taxon>
        <taxon>Strongyloidea</taxon>
        <taxon>Ancylostomatidae</taxon>
        <taxon>Ancylostomatinae</taxon>
        <taxon>Ancylostoma</taxon>
    </lineage>
</organism>
<evidence type="ECO:0000313" key="2">
    <source>
        <dbReference type="Proteomes" id="UP000024635"/>
    </source>
</evidence>
<comment type="caution">
    <text evidence="1">The sequence shown here is derived from an EMBL/GenBank/DDBJ whole genome shotgun (WGS) entry which is preliminary data.</text>
</comment>
<sequence length="102" mass="11946">MSFLKPYKNTIQESVLSCETLEKARNEFQFTSVRAEPTCHLLFDKPALPMEEIFESKMLFMLTRELPMHSNHRLFQFFLPHVLKIECACPKTFAAPCICNPY</sequence>
<reference evidence="2" key="1">
    <citation type="journal article" date="2015" name="Nat. Genet.">
        <title>The genome and transcriptome of the zoonotic hookworm Ancylostoma ceylanicum identify infection-specific gene families.</title>
        <authorList>
            <person name="Schwarz E.M."/>
            <person name="Hu Y."/>
            <person name="Antoshechkin I."/>
            <person name="Miller M.M."/>
            <person name="Sternberg P.W."/>
            <person name="Aroian R.V."/>
        </authorList>
    </citation>
    <scope>NUCLEOTIDE SEQUENCE</scope>
    <source>
        <strain evidence="2">HY135</strain>
    </source>
</reference>
<dbReference type="AlphaFoldDB" id="A0A016UC41"/>
<dbReference type="Proteomes" id="UP000024635">
    <property type="component" value="Unassembled WGS sequence"/>
</dbReference>
<gene>
    <name evidence="1" type="primary">Acey_s0047.g1461</name>
    <name evidence="1" type="ORF">Y032_0047g1461</name>
</gene>
<accession>A0A016UC41</accession>
<dbReference type="EMBL" id="JARK01001383">
    <property type="protein sequence ID" value="EYC12402.1"/>
    <property type="molecule type" value="Genomic_DNA"/>
</dbReference>